<dbReference type="EMBL" id="CP066014">
    <property type="protein sequence ID" value="QQB62562.1"/>
    <property type="molecule type" value="Genomic_DNA"/>
</dbReference>
<evidence type="ECO:0000256" key="2">
    <source>
        <dbReference type="ARBA" id="ARBA00022448"/>
    </source>
</evidence>
<dbReference type="EC" id="7.-.-.-" evidence="8"/>
<dbReference type="InterPro" id="IPR050133">
    <property type="entry name" value="NqrDE/RnfAE_oxidrdctase"/>
</dbReference>
<dbReference type="GO" id="GO:0005886">
    <property type="term" value="C:plasma membrane"/>
    <property type="evidence" value="ECO:0007669"/>
    <property type="project" value="UniProtKB-SubCell"/>
</dbReference>
<evidence type="ECO:0000313" key="9">
    <source>
        <dbReference type="EMBL" id="QQB62562.1"/>
    </source>
</evidence>
<keyword evidence="4 8" id="KW-1278">Translocase</keyword>
<dbReference type="PANTHER" id="PTHR30335">
    <property type="entry name" value="INTEGRAL MEMBRANE PROTEIN OF SOXR-REDUCING COMPLEX"/>
    <property type="match status" value="1"/>
</dbReference>
<dbReference type="AlphaFoldDB" id="A0A6N2TKN7"/>
<feature type="transmembrane region" description="Helical" evidence="8">
    <location>
        <begin position="133"/>
        <end position="154"/>
    </location>
</feature>
<feature type="transmembrane region" description="Helical" evidence="8">
    <location>
        <begin position="43"/>
        <end position="63"/>
    </location>
</feature>
<dbReference type="InterPro" id="IPR003667">
    <property type="entry name" value="NqrDE/RnfAE"/>
</dbReference>
<gene>
    <name evidence="8 10" type="primary">rnfA</name>
    <name evidence="9" type="synonym">rsxA</name>
    <name evidence="10" type="ORF">AVLFYP127_00680</name>
    <name evidence="9" type="ORF">I6H45_03540</name>
</gene>
<reference evidence="9 11" key="2">
    <citation type="submission" date="2020-12" db="EMBL/GenBank/DDBJ databases">
        <title>FDA dAtabase for Regulatory Grade micrObial Sequences (FDA-ARGOS): Supporting development and validation of Infectious Disease Dx tests.</title>
        <authorList>
            <person name="Sproer C."/>
            <person name="Gronow S."/>
            <person name="Severitt S."/>
            <person name="Schroder I."/>
            <person name="Tallon L."/>
            <person name="Sadzewicz L."/>
            <person name="Zhao X."/>
            <person name="Boylan J."/>
            <person name="Ott S."/>
            <person name="Bowen H."/>
            <person name="Vavikolanu K."/>
            <person name="Mehta A."/>
            <person name="Aluvathingal J."/>
            <person name="Nadendla S."/>
            <person name="Lowell S."/>
            <person name="Myers T."/>
            <person name="Yan Y."/>
            <person name="Sichtig H."/>
        </authorList>
    </citation>
    <scope>NUCLEOTIDE SEQUENCE [LARGE SCALE GENOMIC DNA]</scope>
    <source>
        <strain evidence="9 11">FDAARGOS_988</strain>
    </source>
</reference>
<dbReference type="PIRSF" id="PIRSF006102">
    <property type="entry name" value="NQR_DE"/>
    <property type="match status" value="1"/>
</dbReference>
<dbReference type="InterPro" id="IPR011293">
    <property type="entry name" value="Ion_transpt_RnfA/RsxA"/>
</dbReference>
<comment type="function">
    <text evidence="8">Part of a membrane-bound complex that couples electron transfer with translocation of ions across the membrane.</text>
</comment>
<dbReference type="RefSeq" id="WP_004838526.1">
    <property type="nucleotide sequence ID" value="NZ_CACRSW010000027.1"/>
</dbReference>
<keyword evidence="5 8" id="KW-0249">Electron transport</keyword>
<comment type="subcellular location">
    <subcellularLocation>
        <location evidence="8">Cell membrane</location>
        <topology evidence="8">Multi-pass membrane protein</topology>
    </subcellularLocation>
    <subcellularLocation>
        <location evidence="1">Endomembrane system</location>
        <topology evidence="1">Multi-pass membrane protein</topology>
    </subcellularLocation>
</comment>
<keyword evidence="2 8" id="KW-0813">Transport</keyword>
<evidence type="ECO:0000313" key="10">
    <source>
        <dbReference type="EMBL" id="VYT05977.1"/>
    </source>
</evidence>
<dbReference type="NCBIfam" id="TIGR01943">
    <property type="entry name" value="rnfA"/>
    <property type="match status" value="1"/>
</dbReference>
<feature type="transmembrane region" description="Helical" evidence="8">
    <location>
        <begin position="103"/>
        <end position="121"/>
    </location>
</feature>
<evidence type="ECO:0000256" key="8">
    <source>
        <dbReference type="HAMAP-Rule" id="MF_00459"/>
    </source>
</evidence>
<dbReference type="EMBL" id="CACRSW010000027">
    <property type="protein sequence ID" value="VYT05977.1"/>
    <property type="molecule type" value="Genomic_DNA"/>
</dbReference>
<dbReference type="PANTHER" id="PTHR30335:SF0">
    <property type="entry name" value="ION-TRANSLOCATING OXIDOREDUCTASE COMPLEX SUBUNIT A"/>
    <property type="match status" value="1"/>
</dbReference>
<evidence type="ECO:0000313" key="11">
    <source>
        <dbReference type="Proteomes" id="UP000595276"/>
    </source>
</evidence>
<dbReference type="Pfam" id="PF02508">
    <property type="entry name" value="Rnf-Nqr"/>
    <property type="match status" value="1"/>
</dbReference>
<dbReference type="GO" id="GO:0012505">
    <property type="term" value="C:endomembrane system"/>
    <property type="evidence" value="ECO:0007669"/>
    <property type="project" value="UniProtKB-SubCell"/>
</dbReference>
<reference evidence="10" key="1">
    <citation type="submission" date="2019-11" db="EMBL/GenBank/DDBJ databases">
        <authorList>
            <person name="Feng L."/>
        </authorList>
    </citation>
    <scope>NUCLEOTIDE SEQUENCE</scope>
    <source>
        <strain evidence="10">AvaginalisLFYP127</strain>
    </source>
</reference>
<dbReference type="Proteomes" id="UP000595276">
    <property type="component" value="Chromosome"/>
</dbReference>
<organism evidence="10">
    <name type="scientific">Anaerococcus vaginalis</name>
    <dbReference type="NCBI Taxonomy" id="33037"/>
    <lineage>
        <taxon>Bacteria</taxon>
        <taxon>Bacillati</taxon>
        <taxon>Bacillota</taxon>
        <taxon>Tissierellia</taxon>
        <taxon>Tissierellales</taxon>
        <taxon>Peptoniphilaceae</taxon>
        <taxon>Anaerococcus</taxon>
    </lineage>
</organism>
<name>A0A6N2TKN7_9FIRM</name>
<keyword evidence="3 8" id="KW-0812">Transmembrane</keyword>
<evidence type="ECO:0000256" key="1">
    <source>
        <dbReference type="ARBA" id="ARBA00004127"/>
    </source>
</evidence>
<feature type="transmembrane region" description="Helical" evidence="8">
    <location>
        <begin position="6"/>
        <end position="31"/>
    </location>
</feature>
<sequence>MSELFSIIIASIFVNNYVLGQFLGICPTLGVTSKVETAKGMGAAVIFVVTLSSIITWVIQYYILDPLKIGYLQTVVFILVIASLVQTVEMIMKKSMPNLYEALGVYLPLITTNCIVLGVAIKNINESYNLLETTINAAAAAVGFLIALVILASIREKIEDNDLPEAFKGGPITLITLGLMSIAFMGFAGLA</sequence>
<protein>
    <recommendedName>
        <fullName evidence="8">Ion-translocating oxidoreductase complex subunit A</fullName>
        <ecNumber evidence="8">7.-.-.-</ecNumber>
    </recommendedName>
    <alternativeName>
        <fullName evidence="8">Rnf electron transport complex subunit A</fullName>
    </alternativeName>
</protein>
<evidence type="ECO:0000256" key="3">
    <source>
        <dbReference type="ARBA" id="ARBA00022692"/>
    </source>
</evidence>
<comment type="subunit">
    <text evidence="8">The complex is composed of six subunits: RnfA, RnfB, RnfC, RnfD, RnfE and RnfG.</text>
</comment>
<proteinExistence type="inferred from homology"/>
<dbReference type="HAMAP" id="MF_00459">
    <property type="entry name" value="RsxA_RnfA"/>
    <property type="match status" value="1"/>
</dbReference>
<keyword evidence="8" id="KW-1003">Cell membrane</keyword>
<keyword evidence="7 8" id="KW-0472">Membrane</keyword>
<feature type="transmembrane region" description="Helical" evidence="8">
    <location>
        <begin position="69"/>
        <end position="91"/>
    </location>
</feature>
<evidence type="ECO:0000256" key="6">
    <source>
        <dbReference type="ARBA" id="ARBA00022989"/>
    </source>
</evidence>
<dbReference type="NCBIfam" id="NF003481">
    <property type="entry name" value="PRK05151.1"/>
    <property type="match status" value="1"/>
</dbReference>
<feature type="transmembrane region" description="Helical" evidence="8">
    <location>
        <begin position="166"/>
        <end position="190"/>
    </location>
</feature>
<evidence type="ECO:0000256" key="4">
    <source>
        <dbReference type="ARBA" id="ARBA00022967"/>
    </source>
</evidence>
<dbReference type="GO" id="GO:0022900">
    <property type="term" value="P:electron transport chain"/>
    <property type="evidence" value="ECO:0007669"/>
    <property type="project" value="UniProtKB-UniRule"/>
</dbReference>
<keyword evidence="6 8" id="KW-1133">Transmembrane helix</keyword>
<accession>A0A6N2TKN7</accession>
<dbReference type="KEGG" id="avg:I6H45_03540"/>
<evidence type="ECO:0000256" key="7">
    <source>
        <dbReference type="ARBA" id="ARBA00023136"/>
    </source>
</evidence>
<dbReference type="GeneID" id="79021793"/>
<evidence type="ECO:0000256" key="5">
    <source>
        <dbReference type="ARBA" id="ARBA00022982"/>
    </source>
</evidence>
<comment type="similarity">
    <text evidence="8">Belongs to the NqrDE/RnfAE family.</text>
</comment>